<dbReference type="Gene3D" id="1.10.357.10">
    <property type="entry name" value="Tetracycline Repressor, domain 2"/>
    <property type="match status" value="1"/>
</dbReference>
<keyword evidence="5" id="KW-1185">Reference proteome</keyword>
<keyword evidence="1 2" id="KW-0238">DNA-binding</keyword>
<dbReference type="InterPro" id="IPR001647">
    <property type="entry name" value="HTH_TetR"/>
</dbReference>
<gene>
    <name evidence="4" type="ORF">SAMN02745193_01407</name>
</gene>
<evidence type="ECO:0000256" key="2">
    <source>
        <dbReference type="PROSITE-ProRule" id="PRU00335"/>
    </source>
</evidence>
<reference evidence="5" key="1">
    <citation type="submission" date="2016-12" db="EMBL/GenBank/DDBJ databases">
        <authorList>
            <person name="Varghese N."/>
            <person name="Submissions S."/>
        </authorList>
    </citation>
    <scope>NUCLEOTIDE SEQUENCE [LARGE SCALE GENOMIC DNA]</scope>
    <source>
        <strain evidence="5">DSM 11032</strain>
    </source>
</reference>
<dbReference type="Proteomes" id="UP000184391">
    <property type="component" value="Unassembled WGS sequence"/>
</dbReference>
<dbReference type="InterPro" id="IPR009057">
    <property type="entry name" value="Homeodomain-like_sf"/>
</dbReference>
<protein>
    <submittedName>
        <fullName evidence="4">Transcriptional regulator, TetR family</fullName>
    </submittedName>
</protein>
<evidence type="ECO:0000259" key="3">
    <source>
        <dbReference type="PROSITE" id="PS50977"/>
    </source>
</evidence>
<dbReference type="STRING" id="198312.SAMN02745193_01407"/>
<dbReference type="EMBL" id="FRDF01000007">
    <property type="protein sequence ID" value="SHN56029.1"/>
    <property type="molecule type" value="Genomic_DNA"/>
</dbReference>
<evidence type="ECO:0000313" key="5">
    <source>
        <dbReference type="Proteomes" id="UP000184391"/>
    </source>
</evidence>
<proteinExistence type="predicted"/>
<name>A0A1M7SC13_9SPHN</name>
<accession>A0A1M7SC13</accession>
<feature type="domain" description="HTH tetR-type" evidence="3">
    <location>
        <begin position="45"/>
        <end position="104"/>
    </location>
</feature>
<feature type="DNA-binding region" description="H-T-H motif" evidence="2">
    <location>
        <begin position="67"/>
        <end position="86"/>
    </location>
</feature>
<evidence type="ECO:0000313" key="4">
    <source>
        <dbReference type="EMBL" id="SHN56029.1"/>
    </source>
</evidence>
<dbReference type="PROSITE" id="PS50977">
    <property type="entry name" value="HTH_TETR_2"/>
    <property type="match status" value="1"/>
</dbReference>
<evidence type="ECO:0000256" key="1">
    <source>
        <dbReference type="ARBA" id="ARBA00023125"/>
    </source>
</evidence>
<sequence>MPYHSDFDTVPATAPEGFEAMATSRIPRIPSAKGPLADGRRERSRSSRSRIAAAMLDLVAKGEVAPSAAQVAEVAGVGLRSVFRHFKDMDALYREMTEAIEAQVLPILLRPPEGAGWKDRIHDLAGRRARIFETIMPFRISANVRRFESPYLMQDYQRLLRLEAETLGAHLPEAVRADGVGAQALGVILSFNTWRLLRHDQGLPVEQAKAVVLRLLDDAMARWTEA</sequence>
<dbReference type="GO" id="GO:0003677">
    <property type="term" value="F:DNA binding"/>
    <property type="evidence" value="ECO:0007669"/>
    <property type="project" value="UniProtKB-UniRule"/>
</dbReference>
<dbReference type="AlphaFoldDB" id="A0A1M7SC13"/>
<organism evidence="4 5">
    <name type="scientific">Erythrobacter sanguineus</name>
    <dbReference type="NCBI Taxonomy" id="198312"/>
    <lineage>
        <taxon>Bacteria</taxon>
        <taxon>Pseudomonadati</taxon>
        <taxon>Pseudomonadota</taxon>
        <taxon>Alphaproteobacteria</taxon>
        <taxon>Sphingomonadales</taxon>
        <taxon>Erythrobacteraceae</taxon>
        <taxon>Erythrobacter/Porphyrobacter group</taxon>
        <taxon>Erythrobacter</taxon>
    </lineage>
</organism>
<dbReference type="SUPFAM" id="SSF46689">
    <property type="entry name" value="Homeodomain-like"/>
    <property type="match status" value="1"/>
</dbReference>